<dbReference type="Proteomes" id="UP000184048">
    <property type="component" value="Unassembled WGS sequence"/>
</dbReference>
<dbReference type="STRING" id="1121884.SAMN02745131_00548"/>
<accession>A0A1M4U7D9</accession>
<evidence type="ECO:0000256" key="1">
    <source>
        <dbReference type="SAM" id="SignalP"/>
    </source>
</evidence>
<keyword evidence="3" id="KW-1185">Reference proteome</keyword>
<keyword evidence="1" id="KW-0732">Signal</keyword>
<reference evidence="2 3" key="1">
    <citation type="submission" date="2016-11" db="EMBL/GenBank/DDBJ databases">
        <authorList>
            <person name="Jaros S."/>
            <person name="Januszkiewicz K."/>
            <person name="Wedrychowicz H."/>
        </authorList>
    </citation>
    <scope>NUCLEOTIDE SEQUENCE [LARGE SCALE GENOMIC DNA]</scope>
    <source>
        <strain evidence="2 3">DSM 18119</strain>
    </source>
</reference>
<dbReference type="OrthoDB" id="671274at2"/>
<dbReference type="AlphaFoldDB" id="A0A1M4U7D9"/>
<feature type="signal peptide" evidence="1">
    <location>
        <begin position="1"/>
        <end position="20"/>
    </location>
</feature>
<organism evidence="2 3">
    <name type="scientific">Flavisolibacter ginsengisoli DSM 18119</name>
    <dbReference type="NCBI Taxonomy" id="1121884"/>
    <lineage>
        <taxon>Bacteria</taxon>
        <taxon>Pseudomonadati</taxon>
        <taxon>Bacteroidota</taxon>
        <taxon>Chitinophagia</taxon>
        <taxon>Chitinophagales</taxon>
        <taxon>Chitinophagaceae</taxon>
        <taxon>Flavisolibacter</taxon>
    </lineage>
</organism>
<protein>
    <submittedName>
        <fullName evidence="2">Uncharacterized protein</fullName>
    </submittedName>
</protein>
<proteinExistence type="predicted"/>
<sequence>MKLVLLLCASVLFIACNNSGKSVKTFCDTTCKTDSFNFKGADRFESRVNISLKNCKPDSITWTHGGMTITRQLPFNDLTNQDVRLNPTAISCIIKDTSYAWLTFNDCMTGRGFLVKLPFNKANNINKFTGALNSFDPKFSLEPDLRAYTDRGSIYVTDINSGNQEVMTFKETYDIDFNNLHQVVDSINITHKRIYVKLLKNGQEVPIEKAIDLK</sequence>
<name>A0A1M4U7D9_9BACT</name>
<gene>
    <name evidence="2" type="ORF">SAMN02745131_00548</name>
</gene>
<evidence type="ECO:0000313" key="2">
    <source>
        <dbReference type="EMBL" id="SHE52554.1"/>
    </source>
</evidence>
<evidence type="ECO:0000313" key="3">
    <source>
        <dbReference type="Proteomes" id="UP000184048"/>
    </source>
</evidence>
<dbReference type="PROSITE" id="PS51257">
    <property type="entry name" value="PROKAR_LIPOPROTEIN"/>
    <property type="match status" value="1"/>
</dbReference>
<dbReference type="RefSeq" id="WP_072833710.1">
    <property type="nucleotide sequence ID" value="NZ_FQUU01000002.1"/>
</dbReference>
<feature type="chain" id="PRO_5012477124" evidence="1">
    <location>
        <begin position="21"/>
        <end position="214"/>
    </location>
</feature>
<dbReference type="EMBL" id="FQUU01000002">
    <property type="protein sequence ID" value="SHE52554.1"/>
    <property type="molecule type" value="Genomic_DNA"/>
</dbReference>